<evidence type="ECO:0000259" key="6">
    <source>
        <dbReference type="Pfam" id="PF01103"/>
    </source>
</evidence>
<dbReference type="PANTHER" id="PTHR12815">
    <property type="entry name" value="SORTING AND ASSEMBLY MACHINERY SAMM50 PROTEIN FAMILY MEMBER"/>
    <property type="match status" value="1"/>
</dbReference>
<comment type="subcellular location">
    <subcellularLocation>
        <location evidence="1">Mitochondrion outer membrane</location>
        <topology evidence="1">Multi-pass membrane protein</topology>
    </subcellularLocation>
</comment>
<evidence type="ECO:0000256" key="5">
    <source>
        <dbReference type="ARBA" id="ARBA00023136"/>
    </source>
</evidence>
<dbReference type="EMBL" id="CP009398">
    <property type="protein sequence ID" value="AIO00131.1"/>
    <property type="molecule type" value="Genomic_DNA"/>
</dbReference>
<evidence type="ECO:0000256" key="2">
    <source>
        <dbReference type="ARBA" id="ARBA00010913"/>
    </source>
</evidence>
<organism evidence="7 8">
    <name type="scientific">Leishmania panamensis</name>
    <dbReference type="NCBI Taxonomy" id="5679"/>
    <lineage>
        <taxon>Eukaryota</taxon>
        <taxon>Discoba</taxon>
        <taxon>Euglenozoa</taxon>
        <taxon>Kinetoplastea</taxon>
        <taxon>Metakinetoplastina</taxon>
        <taxon>Trypanosomatida</taxon>
        <taxon>Trypanosomatidae</taxon>
        <taxon>Leishmaniinae</taxon>
        <taxon>Leishmania</taxon>
        <taxon>Leishmania guyanensis species complex</taxon>
    </lineage>
</organism>
<feature type="domain" description="Bacterial surface antigen (D15)" evidence="6">
    <location>
        <begin position="253"/>
        <end position="440"/>
    </location>
</feature>
<protein>
    <submittedName>
        <fullName evidence="7">Tob55, putative</fullName>
    </submittedName>
</protein>
<comment type="similarity">
    <text evidence="2">Belongs to the SAM50/omp85 family.</text>
</comment>
<keyword evidence="8" id="KW-1185">Reference proteome</keyword>
<dbReference type="PANTHER" id="PTHR12815:SF18">
    <property type="entry name" value="SORTING AND ASSEMBLY MACHINERY COMPONENT 50 HOMOLOG"/>
    <property type="match status" value="1"/>
</dbReference>
<dbReference type="VEuPathDB" id="TriTrypDB:LPMP_291830"/>
<accession>A0A088RW46</accession>
<evidence type="ECO:0000256" key="4">
    <source>
        <dbReference type="ARBA" id="ARBA00022692"/>
    </source>
</evidence>
<dbReference type="Proteomes" id="UP000063063">
    <property type="component" value="Chromosome 29"/>
</dbReference>
<dbReference type="RefSeq" id="XP_010700788.1">
    <property type="nucleotide sequence ID" value="XM_010702486.1"/>
</dbReference>
<keyword evidence="3" id="KW-1134">Transmembrane beta strand</keyword>
<dbReference type="FunFam" id="2.40.160.50:FF:000013">
    <property type="entry name" value="Putative Tob55"/>
    <property type="match status" value="1"/>
</dbReference>
<evidence type="ECO:0000256" key="3">
    <source>
        <dbReference type="ARBA" id="ARBA00022452"/>
    </source>
</evidence>
<dbReference type="OrthoDB" id="1724197at2759"/>
<dbReference type="GO" id="GO:0005741">
    <property type="term" value="C:mitochondrial outer membrane"/>
    <property type="evidence" value="ECO:0007669"/>
    <property type="project" value="UniProtKB-SubCell"/>
</dbReference>
<keyword evidence="5" id="KW-0472">Membrane</keyword>
<evidence type="ECO:0000313" key="7">
    <source>
        <dbReference type="EMBL" id="AIO00131.1"/>
    </source>
</evidence>
<evidence type="ECO:0000256" key="1">
    <source>
        <dbReference type="ARBA" id="ARBA00004374"/>
    </source>
</evidence>
<dbReference type="GeneID" id="22576946"/>
<sequence length="473" mass="52610">MTEATHQTVNICEDDLKVAMKMPIRAHVRLVGIEKTHPDVVARDLETIKRCLTIQEAVETITEIRSRWISAGIFRSVQYNFEPTADGNQNDICVRLDVVEEKPKKSIGVFTTETSIPEITVALENILGGRYSVKGNYIPPATRVHSISFSFLSNVPLIGQSAEYYIGRKTENKTYHLANSERVEEVKATTTNRKGKLATEFSVGFQRRTLLTKHMKSIPAEDVADFSATDKGYVRHQLTITDVAHHANPFLYNMYPLPIYGTQISFCNEFAGGPVGGDFSFLKSEFQGSKYIPLGPFFSMQLSAKLAGIYPLFGSRIPLNDRLFLSNCHVRGFKSVGPSTLDWGGNISRFAATGGNALWATSLSLNFPFLFFPNNGIASMHLFANAGHVRMTDSLDALKDAYRWLRDCACSIGAGIVITRIPIFGIAPSGRFELNMSIPLGIDKQGNVVCRNGRKSLFDRFRFGLVWSSNFSF</sequence>
<dbReference type="InterPro" id="IPR000184">
    <property type="entry name" value="Bac_surfAg_D15"/>
</dbReference>
<evidence type="ECO:0000313" key="8">
    <source>
        <dbReference type="Proteomes" id="UP000063063"/>
    </source>
</evidence>
<dbReference type="InterPro" id="IPR039910">
    <property type="entry name" value="D15-like"/>
</dbReference>
<reference evidence="7 8" key="1">
    <citation type="journal article" date="2015" name="Sci. Rep.">
        <title>The genome of Leishmania panamensis: insights into genomics of the L. (Viannia) subgenus.</title>
        <authorList>
            <person name="Llanes A."/>
            <person name="Restrepo C.M."/>
            <person name="Vecchio G.D."/>
            <person name="Anguizola F.J."/>
            <person name="Lleonart R."/>
        </authorList>
    </citation>
    <scope>NUCLEOTIDE SEQUENCE [LARGE SCALE GENOMIC DNA]</scope>
    <source>
        <strain evidence="7 8">MHOM/PA/94/PSC-1</strain>
    </source>
</reference>
<gene>
    <name evidence="7" type="ORF">LPMP_291830</name>
</gene>
<dbReference type="AlphaFoldDB" id="A0A088RW46"/>
<name>A0A088RW46_LEIPA</name>
<keyword evidence="4" id="KW-0812">Transmembrane</keyword>
<dbReference type="Pfam" id="PF01103">
    <property type="entry name" value="Omp85"/>
    <property type="match status" value="1"/>
</dbReference>
<dbReference type="eggNOG" id="KOG2602">
    <property type="taxonomic scope" value="Eukaryota"/>
</dbReference>
<dbReference type="KEGG" id="lpan:LPMP_291830"/>
<proteinExistence type="inferred from homology"/>
<dbReference type="Gene3D" id="2.40.160.50">
    <property type="entry name" value="membrane protein fhac: a member of the omp85/tpsb transporter family"/>
    <property type="match status" value="1"/>
</dbReference>